<feature type="compositionally biased region" description="Acidic residues" evidence="1">
    <location>
        <begin position="185"/>
        <end position="208"/>
    </location>
</feature>
<proteinExistence type="predicted"/>
<feature type="compositionally biased region" description="Acidic residues" evidence="1">
    <location>
        <begin position="156"/>
        <end position="166"/>
    </location>
</feature>
<organism evidence="2 3">
    <name type="scientific">Denticeps clupeoides</name>
    <name type="common">denticle herring</name>
    <dbReference type="NCBI Taxonomy" id="299321"/>
    <lineage>
        <taxon>Eukaryota</taxon>
        <taxon>Metazoa</taxon>
        <taxon>Chordata</taxon>
        <taxon>Craniata</taxon>
        <taxon>Vertebrata</taxon>
        <taxon>Euteleostomi</taxon>
        <taxon>Actinopterygii</taxon>
        <taxon>Neopterygii</taxon>
        <taxon>Teleostei</taxon>
        <taxon>Clupei</taxon>
        <taxon>Clupeiformes</taxon>
        <taxon>Denticipitoidei</taxon>
        <taxon>Denticipitidae</taxon>
        <taxon>Denticeps</taxon>
    </lineage>
</organism>
<dbReference type="GO" id="GO:0003723">
    <property type="term" value="F:RNA binding"/>
    <property type="evidence" value="ECO:0007669"/>
    <property type="project" value="TreeGrafter"/>
</dbReference>
<feature type="region of interest" description="Disordered" evidence="1">
    <location>
        <begin position="152"/>
        <end position="217"/>
    </location>
</feature>
<reference evidence="2 3" key="1">
    <citation type="submission" date="2020-06" db="EMBL/GenBank/DDBJ databases">
        <authorList>
            <consortium name="Wellcome Sanger Institute Data Sharing"/>
        </authorList>
    </citation>
    <scope>NUCLEOTIDE SEQUENCE [LARGE SCALE GENOMIC DNA]</scope>
</reference>
<keyword evidence="3" id="KW-1185">Reference proteome</keyword>
<reference evidence="2" key="2">
    <citation type="submission" date="2025-08" db="UniProtKB">
        <authorList>
            <consortium name="Ensembl"/>
        </authorList>
    </citation>
    <scope>IDENTIFICATION</scope>
</reference>
<dbReference type="InterPro" id="IPR039878">
    <property type="entry name" value="RBM33"/>
</dbReference>
<feature type="compositionally biased region" description="Acidic residues" evidence="1">
    <location>
        <begin position="57"/>
        <end position="74"/>
    </location>
</feature>
<dbReference type="PANTHER" id="PTHR22014">
    <property type="entry name" value="RNA-BINDING PROTEIN 33"/>
    <property type="match status" value="1"/>
</dbReference>
<evidence type="ECO:0000313" key="3">
    <source>
        <dbReference type="Proteomes" id="UP000694580"/>
    </source>
</evidence>
<dbReference type="Ensembl" id="ENSDCDT00010037126.1">
    <property type="protein sequence ID" value="ENSDCDP00010029908.1"/>
    <property type="gene ID" value="ENSDCDG00010019167.1"/>
</dbReference>
<sequence>MTFNQSTASDDEFDEYDKPGAERSRRRRGEDDDLDSDLEEDLLEEDWLSTKKNPSDLSDEELNDDLLQSDEEDQNISGQGVTVSMNASLGQAFDLQEEEGGYPEDHGDGTFGDEEGYSQEGDYSGEYEGRLEYSEEPMDNEVYQDEVLDIQINESLNDEFQVDDYSTEYNEQQMDEHTDQQEVPVENEPEPEEDAKEESDEEDKDDEESGRLRFRTERKDATVVRLSDVSSKRRNIPETLGRQGCFPSFWSWKPQRWQQQRTP</sequence>
<evidence type="ECO:0000256" key="1">
    <source>
        <dbReference type="SAM" id="MobiDB-lite"/>
    </source>
</evidence>
<feature type="region of interest" description="Disordered" evidence="1">
    <location>
        <begin position="229"/>
        <end position="248"/>
    </location>
</feature>
<feature type="region of interest" description="Disordered" evidence="1">
    <location>
        <begin position="1"/>
        <end position="81"/>
    </location>
</feature>
<reference evidence="2" key="3">
    <citation type="submission" date="2025-09" db="UniProtKB">
        <authorList>
            <consortium name="Ensembl"/>
        </authorList>
    </citation>
    <scope>IDENTIFICATION</scope>
</reference>
<evidence type="ECO:0000313" key="2">
    <source>
        <dbReference type="Ensembl" id="ENSDCDP00010029908.1"/>
    </source>
</evidence>
<dbReference type="Proteomes" id="UP000694580">
    <property type="component" value="Chromosome 2"/>
</dbReference>
<protein>
    <recommendedName>
        <fullName evidence="4">RNA binding motif protein 33</fullName>
    </recommendedName>
</protein>
<dbReference type="PANTHER" id="PTHR22014:SF2">
    <property type="entry name" value="RNA-BINDING PROTEIN 33"/>
    <property type="match status" value="1"/>
</dbReference>
<evidence type="ECO:0008006" key="4">
    <source>
        <dbReference type="Google" id="ProtNLM"/>
    </source>
</evidence>
<accession>A0AAY4CA16</accession>
<feature type="compositionally biased region" description="Acidic residues" evidence="1">
    <location>
        <begin position="31"/>
        <end position="47"/>
    </location>
</feature>
<dbReference type="GeneTree" id="ENSGT00530000063891"/>
<name>A0AAY4CA16_9TELE</name>
<dbReference type="AlphaFoldDB" id="A0AAY4CA16"/>
<feature type="region of interest" description="Disordered" evidence="1">
    <location>
        <begin position="94"/>
        <end position="124"/>
    </location>
</feature>